<comment type="caution">
    <text evidence="3">The sequence shown here is derived from an EMBL/GenBank/DDBJ whole genome shotgun (WGS) entry which is preliminary data.</text>
</comment>
<comment type="similarity">
    <text evidence="1">Belongs to the short-chain dehydrogenases/reductases (SDR) family.</text>
</comment>
<dbReference type="Gene3D" id="3.40.50.720">
    <property type="entry name" value="NAD(P)-binding Rossmann-like Domain"/>
    <property type="match status" value="1"/>
</dbReference>
<dbReference type="InterPro" id="IPR036291">
    <property type="entry name" value="NAD(P)-bd_dom_sf"/>
</dbReference>
<evidence type="ECO:0000256" key="1">
    <source>
        <dbReference type="ARBA" id="ARBA00006484"/>
    </source>
</evidence>
<organism evidence="3 4">
    <name type="scientific">Triangularia setosa</name>
    <dbReference type="NCBI Taxonomy" id="2587417"/>
    <lineage>
        <taxon>Eukaryota</taxon>
        <taxon>Fungi</taxon>
        <taxon>Dikarya</taxon>
        <taxon>Ascomycota</taxon>
        <taxon>Pezizomycotina</taxon>
        <taxon>Sordariomycetes</taxon>
        <taxon>Sordariomycetidae</taxon>
        <taxon>Sordariales</taxon>
        <taxon>Podosporaceae</taxon>
        <taxon>Triangularia</taxon>
    </lineage>
</organism>
<name>A0AAN6W367_9PEZI</name>
<dbReference type="PANTHER" id="PTHR24320">
    <property type="entry name" value="RETINOL DEHYDROGENASE"/>
    <property type="match status" value="1"/>
</dbReference>
<keyword evidence="4" id="KW-1185">Reference proteome</keyword>
<evidence type="ECO:0000313" key="3">
    <source>
        <dbReference type="EMBL" id="KAK4174569.1"/>
    </source>
</evidence>
<protein>
    <recommendedName>
        <fullName evidence="5">NAD(P)-binding protein</fullName>
    </recommendedName>
</protein>
<accession>A0AAN6W367</accession>
<dbReference type="PANTHER" id="PTHR24320:SF152">
    <property type="entry name" value="SHORT-CHAIN DEHYDROGENASE_REDUCTASE FAMILY PROTEIN"/>
    <property type="match status" value="1"/>
</dbReference>
<reference evidence="3" key="1">
    <citation type="journal article" date="2023" name="Mol. Phylogenet. Evol.">
        <title>Genome-scale phylogeny and comparative genomics of the fungal order Sordariales.</title>
        <authorList>
            <person name="Hensen N."/>
            <person name="Bonometti L."/>
            <person name="Westerberg I."/>
            <person name="Brannstrom I.O."/>
            <person name="Guillou S."/>
            <person name="Cros-Aarteil S."/>
            <person name="Calhoun S."/>
            <person name="Haridas S."/>
            <person name="Kuo A."/>
            <person name="Mondo S."/>
            <person name="Pangilinan J."/>
            <person name="Riley R."/>
            <person name="LaButti K."/>
            <person name="Andreopoulos B."/>
            <person name="Lipzen A."/>
            <person name="Chen C."/>
            <person name="Yan M."/>
            <person name="Daum C."/>
            <person name="Ng V."/>
            <person name="Clum A."/>
            <person name="Steindorff A."/>
            <person name="Ohm R.A."/>
            <person name="Martin F."/>
            <person name="Silar P."/>
            <person name="Natvig D.O."/>
            <person name="Lalanne C."/>
            <person name="Gautier V."/>
            <person name="Ament-Velasquez S.L."/>
            <person name="Kruys A."/>
            <person name="Hutchinson M.I."/>
            <person name="Powell A.J."/>
            <person name="Barry K."/>
            <person name="Miller A.N."/>
            <person name="Grigoriev I.V."/>
            <person name="Debuchy R."/>
            <person name="Gladieux P."/>
            <person name="Hiltunen Thoren M."/>
            <person name="Johannesson H."/>
        </authorList>
    </citation>
    <scope>NUCLEOTIDE SEQUENCE</scope>
    <source>
        <strain evidence="3">CBS 892.96</strain>
    </source>
</reference>
<dbReference type="GO" id="GO:0016491">
    <property type="term" value="F:oxidoreductase activity"/>
    <property type="evidence" value="ECO:0007669"/>
    <property type="project" value="UniProtKB-KW"/>
</dbReference>
<gene>
    <name evidence="3" type="ORF">QBC36DRAFT_333388</name>
</gene>
<dbReference type="SUPFAM" id="SSF51735">
    <property type="entry name" value="NAD(P)-binding Rossmann-fold domains"/>
    <property type="match status" value="1"/>
</dbReference>
<evidence type="ECO:0008006" key="5">
    <source>
        <dbReference type="Google" id="ProtNLM"/>
    </source>
</evidence>
<dbReference type="PRINTS" id="PR00081">
    <property type="entry name" value="GDHRDH"/>
</dbReference>
<dbReference type="Proteomes" id="UP001302321">
    <property type="component" value="Unassembled WGS sequence"/>
</dbReference>
<reference evidence="3" key="2">
    <citation type="submission" date="2023-05" db="EMBL/GenBank/DDBJ databases">
        <authorList>
            <consortium name="Lawrence Berkeley National Laboratory"/>
            <person name="Steindorff A."/>
            <person name="Hensen N."/>
            <person name="Bonometti L."/>
            <person name="Westerberg I."/>
            <person name="Brannstrom I.O."/>
            <person name="Guillou S."/>
            <person name="Cros-Aarteil S."/>
            <person name="Calhoun S."/>
            <person name="Haridas S."/>
            <person name="Kuo A."/>
            <person name="Mondo S."/>
            <person name="Pangilinan J."/>
            <person name="Riley R."/>
            <person name="Labutti K."/>
            <person name="Andreopoulos B."/>
            <person name="Lipzen A."/>
            <person name="Chen C."/>
            <person name="Yanf M."/>
            <person name="Daum C."/>
            <person name="Ng V."/>
            <person name="Clum A."/>
            <person name="Ohm R."/>
            <person name="Martin F."/>
            <person name="Silar P."/>
            <person name="Natvig D."/>
            <person name="Lalanne C."/>
            <person name="Gautier V."/>
            <person name="Ament-Velasquez S.L."/>
            <person name="Kruys A."/>
            <person name="Hutchinson M.I."/>
            <person name="Powell A.J."/>
            <person name="Barry K."/>
            <person name="Miller A.N."/>
            <person name="Grigoriev I.V."/>
            <person name="Debuchy R."/>
            <person name="Gladieux P."/>
            <person name="Thoren M.H."/>
            <person name="Johannesson H."/>
        </authorList>
    </citation>
    <scope>NUCLEOTIDE SEQUENCE</scope>
    <source>
        <strain evidence="3">CBS 892.96</strain>
    </source>
</reference>
<proteinExistence type="inferred from homology"/>
<evidence type="ECO:0000313" key="4">
    <source>
        <dbReference type="Proteomes" id="UP001302321"/>
    </source>
</evidence>
<dbReference type="EMBL" id="MU866275">
    <property type="protein sequence ID" value="KAK4174569.1"/>
    <property type="molecule type" value="Genomic_DNA"/>
</dbReference>
<keyword evidence="2" id="KW-0560">Oxidoreductase</keyword>
<evidence type="ECO:0000256" key="2">
    <source>
        <dbReference type="ARBA" id="ARBA00023002"/>
    </source>
</evidence>
<dbReference type="Pfam" id="PF00106">
    <property type="entry name" value="adh_short"/>
    <property type="match status" value="1"/>
</dbReference>
<dbReference type="AlphaFoldDB" id="A0AAN6W367"/>
<sequence>MTSVIANSTKTIVATGTSSGLGFELIKLLLSSPASLTPSTTHLNLILGARDTNRTGQAYNALSYPKTDHILSILPLELSSLKSTASFANAALERLGPEGKIDYLLLNAAVSDGTDKAAKESKSGLCEAFVVNHLSQHYLVHLLEKKLIDSATRIIFVSSGAIRRVTDPSTLEKDLKVGSGVEANDTYAQTKFLNLLSAQWWRRRLDGKCRVVAVSPGLIPNTGIGRGSGMKLSMEMPDAKSVEHGAKSILAAFTRDDFPRDGEQIFLTSWGEWWEKGVYEKVLDKGLQDKWCWSKEEIEEGGVGLSC</sequence>
<dbReference type="InterPro" id="IPR002347">
    <property type="entry name" value="SDR_fam"/>
</dbReference>